<dbReference type="AlphaFoldDB" id="A0A7D9EKT3"/>
<dbReference type="GO" id="GO:0004842">
    <property type="term" value="F:ubiquitin-protein transferase activity"/>
    <property type="evidence" value="ECO:0007669"/>
    <property type="project" value="InterPro"/>
</dbReference>
<keyword evidence="2" id="KW-0436">Ligase</keyword>
<dbReference type="GO" id="GO:0016874">
    <property type="term" value="F:ligase activity"/>
    <property type="evidence" value="ECO:0007669"/>
    <property type="project" value="UniProtKB-KW"/>
</dbReference>
<reference evidence="2" key="1">
    <citation type="submission" date="2020-04" db="EMBL/GenBank/DDBJ databases">
        <authorList>
            <person name="Alioto T."/>
            <person name="Alioto T."/>
            <person name="Gomez Garrido J."/>
        </authorList>
    </citation>
    <scope>NUCLEOTIDE SEQUENCE</scope>
    <source>
        <strain evidence="2">A484AB</strain>
    </source>
</reference>
<dbReference type="InterPro" id="IPR035983">
    <property type="entry name" value="Hect_E3_ubiquitin_ligase"/>
</dbReference>
<gene>
    <name evidence="2" type="ORF">PACLA_8A018794</name>
</gene>
<name>A0A7D9EKT3_PARCT</name>
<dbReference type="PROSITE" id="PS50237">
    <property type="entry name" value="HECT"/>
    <property type="match status" value="1"/>
</dbReference>
<accession>A0A7D9EKT3</accession>
<keyword evidence="1" id="KW-0833">Ubl conjugation pathway</keyword>
<dbReference type="SUPFAM" id="SSF56204">
    <property type="entry name" value="Hect, E3 ligase catalytic domain"/>
    <property type="match status" value="1"/>
</dbReference>
<comment type="caution">
    <text evidence="2">The sequence shown here is derived from an EMBL/GenBank/DDBJ whole genome shotgun (WGS) entry which is preliminary data.</text>
</comment>
<dbReference type="Proteomes" id="UP001152795">
    <property type="component" value="Unassembled WGS sequence"/>
</dbReference>
<keyword evidence="3" id="KW-1185">Reference proteome</keyword>
<evidence type="ECO:0000256" key="1">
    <source>
        <dbReference type="ARBA" id="ARBA00022786"/>
    </source>
</evidence>
<dbReference type="Gene3D" id="3.30.2410.10">
    <property type="entry name" value="Hect, E3 ligase catalytic domain"/>
    <property type="match status" value="1"/>
</dbReference>
<organism evidence="2 3">
    <name type="scientific">Paramuricea clavata</name>
    <name type="common">Red gorgonian</name>
    <name type="synonym">Violescent sea-whip</name>
    <dbReference type="NCBI Taxonomy" id="317549"/>
    <lineage>
        <taxon>Eukaryota</taxon>
        <taxon>Metazoa</taxon>
        <taxon>Cnidaria</taxon>
        <taxon>Anthozoa</taxon>
        <taxon>Octocorallia</taxon>
        <taxon>Malacalcyonacea</taxon>
        <taxon>Plexauridae</taxon>
        <taxon>Paramuricea</taxon>
    </lineage>
</organism>
<sequence>MIDKPPLNTLLDLAGTFKFVSSLDEIPTLVQQTVKWFLLGRSHFSQEQFVQGLSVLGIYDSILKNPESFRPVFCYSPQQLNAEIISHLFETNFSEVGSNQHCSESLVISHWNDYLLDVEERAETEVTFNDILFFASGCKIIPPFGIKLSLEFLHHAEKNGEMSKFPKANTCACILYLPVTHSSYDKFKEALSFAFLNTRGFGEP</sequence>
<dbReference type="Pfam" id="PF00632">
    <property type="entry name" value="HECT"/>
    <property type="match status" value="1"/>
</dbReference>
<dbReference type="EMBL" id="CACRXK020006760">
    <property type="protein sequence ID" value="CAB4010359.1"/>
    <property type="molecule type" value="Genomic_DNA"/>
</dbReference>
<evidence type="ECO:0000313" key="3">
    <source>
        <dbReference type="Proteomes" id="UP001152795"/>
    </source>
</evidence>
<dbReference type="OrthoDB" id="5980915at2759"/>
<dbReference type="InterPro" id="IPR000569">
    <property type="entry name" value="HECT_dom"/>
</dbReference>
<protein>
    <submittedName>
        <fullName evidence="2">G2 M phase-specific E3 ubiquitin- ligase-like</fullName>
    </submittedName>
</protein>
<proteinExistence type="predicted"/>
<evidence type="ECO:0000313" key="2">
    <source>
        <dbReference type="EMBL" id="CAB4010359.1"/>
    </source>
</evidence>